<keyword evidence="1" id="KW-1133">Transmembrane helix</keyword>
<proteinExistence type="predicted"/>
<keyword evidence="3" id="KW-1185">Reference proteome</keyword>
<dbReference type="AlphaFoldDB" id="A0AAF3EP62"/>
<dbReference type="PANTHER" id="PTHR37433:SF5">
    <property type="entry name" value="DUF753 DOMAIN-CONTAINING PROTEIN-RELATED"/>
    <property type="match status" value="1"/>
</dbReference>
<dbReference type="Pfam" id="PF24602">
    <property type="entry name" value="DUF7622"/>
    <property type="match status" value="1"/>
</dbReference>
<reference evidence="4" key="1">
    <citation type="submission" date="2024-02" db="UniProtKB">
        <authorList>
            <consortium name="WormBaseParasite"/>
        </authorList>
    </citation>
    <scope>IDENTIFICATION</scope>
</reference>
<keyword evidence="1" id="KW-0812">Transmembrane</keyword>
<dbReference type="WBParaSite" id="MBELARI_LOCUS15855">
    <property type="protein sequence ID" value="MBELARI_LOCUS15855"/>
    <property type="gene ID" value="MBELARI_LOCUS15855"/>
</dbReference>
<dbReference type="PANTHER" id="PTHR37433">
    <property type="entry name" value="PROTEIN CBG25136-RELATED"/>
    <property type="match status" value="1"/>
</dbReference>
<feature type="transmembrane region" description="Helical" evidence="1">
    <location>
        <begin position="21"/>
        <end position="40"/>
    </location>
</feature>
<dbReference type="Proteomes" id="UP000887575">
    <property type="component" value="Unassembled WGS sequence"/>
</dbReference>
<evidence type="ECO:0000256" key="1">
    <source>
        <dbReference type="SAM" id="Phobius"/>
    </source>
</evidence>
<evidence type="ECO:0000313" key="4">
    <source>
        <dbReference type="WBParaSite" id="MBELARI_LOCUS15855"/>
    </source>
</evidence>
<protein>
    <recommendedName>
        <fullName evidence="2">DUF7622 domain-containing protein</fullName>
    </recommendedName>
</protein>
<feature type="domain" description="DUF7622" evidence="2">
    <location>
        <begin position="302"/>
        <end position="367"/>
    </location>
</feature>
<dbReference type="InterPro" id="IPR056039">
    <property type="entry name" value="DUF7622"/>
</dbReference>
<accession>A0AAF3EP62</accession>
<evidence type="ECO:0000313" key="3">
    <source>
        <dbReference type="Proteomes" id="UP000887575"/>
    </source>
</evidence>
<keyword evidence="1" id="KW-0472">Membrane</keyword>
<organism evidence="3 4">
    <name type="scientific">Mesorhabditis belari</name>
    <dbReference type="NCBI Taxonomy" id="2138241"/>
    <lineage>
        <taxon>Eukaryota</taxon>
        <taxon>Metazoa</taxon>
        <taxon>Ecdysozoa</taxon>
        <taxon>Nematoda</taxon>
        <taxon>Chromadorea</taxon>
        <taxon>Rhabditida</taxon>
        <taxon>Rhabditina</taxon>
        <taxon>Rhabditomorpha</taxon>
        <taxon>Rhabditoidea</taxon>
        <taxon>Rhabditidae</taxon>
        <taxon>Mesorhabditinae</taxon>
        <taxon>Mesorhabditis</taxon>
    </lineage>
</organism>
<evidence type="ECO:0000259" key="2">
    <source>
        <dbReference type="Pfam" id="PF24602"/>
    </source>
</evidence>
<sequence length="408" mass="46628">MRGCKMLSRDPNSRKGWLLPPVGFLGIVATICSIIGTMILSKHWKAPIAQSAPKVPRRHSQRQTALNCTGEMCYVFRDTGANRTAYGCIHGMKYWNISDGCYVDPISFMPSLTEPNPSSTYACLCSVDDCNKKLPVLDIQIKKATWSNETYPVTIREPYRVQCHSFLNNVTLDQNGDLPLLTAANFTTFMAPMCHSEYWLLQNDYVETNDFQRARLFIDGAWRKQTDALFQIWELHTQILWFYNDGNGYGRPHELPTYNGLVYAVQPGKTLKVYRIFCDWDFCNTINITNMAPSLVKCQMMDGNTCMGHMCYWVVPGERRGSHSYEPETQGCFVQDDSRASGRLEVGKYLYGSVFRFCDEDMCNVNLEQMDKSIKKRAQNSTHFTPYTGSSPTYASFTLIFLLFKCQI</sequence>
<name>A0AAF3EP62_9BILA</name>